<dbReference type="GO" id="GO:0008233">
    <property type="term" value="F:peptidase activity"/>
    <property type="evidence" value="ECO:0007669"/>
    <property type="project" value="UniProtKB-KW"/>
</dbReference>
<accession>A0A6J7WIS1</accession>
<dbReference type="InterPro" id="IPR002177">
    <property type="entry name" value="DPS_DNA-bd"/>
</dbReference>
<dbReference type="SUPFAM" id="SSF47240">
    <property type="entry name" value="Ferritin-like"/>
    <property type="match status" value="1"/>
</dbReference>
<keyword evidence="2" id="KW-1188">Viral release from host cell</keyword>
<evidence type="ECO:0000256" key="5">
    <source>
        <dbReference type="ARBA" id="ARBA00022950"/>
    </source>
</evidence>
<feature type="domain" description="Ferritin/DPS" evidence="7">
    <location>
        <begin position="77"/>
        <end position="204"/>
    </location>
</feature>
<protein>
    <submittedName>
        <fullName evidence="9">Prohead protease</fullName>
    </submittedName>
</protein>
<dbReference type="Pfam" id="PF00210">
    <property type="entry name" value="Ferritin"/>
    <property type="match status" value="1"/>
</dbReference>
<dbReference type="GO" id="GO:0008199">
    <property type="term" value="F:ferric iron binding"/>
    <property type="evidence" value="ECO:0007669"/>
    <property type="project" value="InterPro"/>
</dbReference>
<evidence type="ECO:0000256" key="2">
    <source>
        <dbReference type="ARBA" id="ARBA00022612"/>
    </source>
</evidence>
<proteinExistence type="inferred from homology"/>
<dbReference type="GO" id="GO:0046797">
    <property type="term" value="P:viral procapsid maturation"/>
    <property type="evidence" value="ECO:0007669"/>
    <property type="project" value="UniProtKB-KW"/>
</dbReference>
<keyword evidence="6" id="KW-1273">Viral capsid maturation</keyword>
<dbReference type="NCBIfam" id="TIGR01543">
    <property type="entry name" value="proheadase_HK97"/>
    <property type="match status" value="1"/>
</dbReference>
<dbReference type="InterPro" id="IPR012347">
    <property type="entry name" value="Ferritin-like"/>
</dbReference>
<keyword evidence="3 9" id="KW-0645">Protease</keyword>
<sequence>MTATFRPPKAVLAETELPATLTAAEVVELRTAGGLTGAWASRVIDGLLERASIVKENTMPETRAIGPDVPLADALAYTMIEVLEMYARAHESHWNVTGPDFAEYHDLFGDIYSDVYDSIDPIAENIRKLGSLAPSIQVPQADARNTEAGVLAAMLLEENDEVLVCLRATFDIATAAGQQGIANFLAERQDMHQKWAWQLRSSLGIAEIGQPLTPIEPEAVEEPEATEAPIEMNGVDLDTEARRSLIESAEKRVFTTEVRAALADGEVRVSGYAAMWDQEADGLPFREVIKRGAFQRSLDRGDDVFLLVNHDTDQLPLARRSSGTLELIEDETGLRMDAVLDPSNPRAAELASALERGDVDKMSFAFRVAENGSMKNTEGVRELRNLDLFEVSVVTWPAYSATTVGKRSADEEPVDDIEARWLQAKWDHYRSN</sequence>
<dbReference type="PANTHER" id="PTHR42932:SF3">
    <property type="entry name" value="DNA PROTECTION DURING STARVATION PROTEIN"/>
    <property type="match status" value="1"/>
</dbReference>
<evidence type="ECO:0000259" key="7">
    <source>
        <dbReference type="Pfam" id="PF00210"/>
    </source>
</evidence>
<evidence type="ECO:0000256" key="1">
    <source>
        <dbReference type="ARBA" id="ARBA00009497"/>
    </source>
</evidence>
<evidence type="ECO:0000259" key="8">
    <source>
        <dbReference type="Pfam" id="PF04586"/>
    </source>
</evidence>
<dbReference type="GO" id="GO:0006508">
    <property type="term" value="P:proteolysis"/>
    <property type="evidence" value="ECO:0007669"/>
    <property type="project" value="UniProtKB-KW"/>
</dbReference>
<organism evidence="9">
    <name type="scientific">uncultured Caudovirales phage</name>
    <dbReference type="NCBI Taxonomy" id="2100421"/>
    <lineage>
        <taxon>Viruses</taxon>
        <taxon>Duplodnaviria</taxon>
        <taxon>Heunggongvirae</taxon>
        <taxon>Uroviricota</taxon>
        <taxon>Caudoviricetes</taxon>
        <taxon>Peduoviridae</taxon>
        <taxon>Maltschvirus</taxon>
        <taxon>Maltschvirus maltsch</taxon>
    </lineage>
</organism>
<keyword evidence="4" id="KW-0378">Hydrolase</keyword>
<gene>
    <name evidence="9" type="ORF">UFOVP199_42</name>
</gene>
<reference evidence="9" key="1">
    <citation type="submission" date="2020-05" db="EMBL/GenBank/DDBJ databases">
        <authorList>
            <person name="Chiriac C."/>
            <person name="Salcher M."/>
            <person name="Ghai R."/>
            <person name="Kavagutti S V."/>
        </authorList>
    </citation>
    <scope>NUCLEOTIDE SEQUENCE</scope>
</reference>
<dbReference type="Pfam" id="PF04586">
    <property type="entry name" value="Peptidase_S78"/>
    <property type="match status" value="1"/>
</dbReference>
<evidence type="ECO:0000313" key="9">
    <source>
        <dbReference type="EMBL" id="CAB5217066.1"/>
    </source>
</evidence>
<dbReference type="InterPro" id="IPR009078">
    <property type="entry name" value="Ferritin-like_SF"/>
</dbReference>
<comment type="similarity">
    <text evidence="1">Belongs to the Dps family.</text>
</comment>
<evidence type="ECO:0000256" key="6">
    <source>
        <dbReference type="ARBA" id="ARBA00023045"/>
    </source>
</evidence>
<name>A0A6J7WIS1_9CAUD</name>
<dbReference type="InterPro" id="IPR054613">
    <property type="entry name" value="Peptidase_S78_dom"/>
</dbReference>
<feature type="domain" description="Prohead serine protease" evidence="8">
    <location>
        <begin position="256"/>
        <end position="408"/>
    </location>
</feature>
<evidence type="ECO:0000256" key="3">
    <source>
        <dbReference type="ARBA" id="ARBA00022670"/>
    </source>
</evidence>
<dbReference type="PANTHER" id="PTHR42932">
    <property type="entry name" value="GENERAL STRESS PROTEIN 20U"/>
    <property type="match status" value="1"/>
</dbReference>
<dbReference type="InterPro" id="IPR008331">
    <property type="entry name" value="Ferritin_DPS_dom"/>
</dbReference>
<dbReference type="InterPro" id="IPR006433">
    <property type="entry name" value="Prohead_protease"/>
</dbReference>
<keyword evidence="5" id="KW-0118">Viral capsid assembly</keyword>
<dbReference type="EMBL" id="LR798244">
    <property type="protein sequence ID" value="CAB5217066.1"/>
    <property type="molecule type" value="Genomic_DNA"/>
</dbReference>
<dbReference type="Gene3D" id="1.20.1260.10">
    <property type="match status" value="1"/>
</dbReference>
<evidence type="ECO:0000256" key="4">
    <source>
        <dbReference type="ARBA" id="ARBA00022801"/>
    </source>
</evidence>